<evidence type="ECO:0000313" key="3">
    <source>
        <dbReference type="EMBL" id="CAF0829900.1"/>
    </source>
</evidence>
<dbReference type="PANTHER" id="PTHR11614">
    <property type="entry name" value="PHOSPHOLIPASE-RELATED"/>
    <property type="match status" value="1"/>
</dbReference>
<protein>
    <recommendedName>
        <fullName evidence="1">Serine aminopeptidase S33 domain-containing protein</fullName>
    </recommendedName>
</protein>
<dbReference type="Proteomes" id="UP000681722">
    <property type="component" value="Unassembled WGS sequence"/>
</dbReference>
<keyword evidence="6" id="KW-1185">Reference proteome</keyword>
<accession>A0A813T7L3</accession>
<reference evidence="2" key="1">
    <citation type="submission" date="2021-02" db="EMBL/GenBank/DDBJ databases">
        <authorList>
            <person name="Nowell W R."/>
        </authorList>
    </citation>
    <scope>NUCLEOTIDE SEQUENCE</scope>
</reference>
<dbReference type="InterPro" id="IPR000073">
    <property type="entry name" value="AB_hydrolase_1"/>
</dbReference>
<evidence type="ECO:0000313" key="4">
    <source>
        <dbReference type="EMBL" id="CAF3596323.1"/>
    </source>
</evidence>
<evidence type="ECO:0000259" key="1">
    <source>
        <dbReference type="Pfam" id="PF12146"/>
    </source>
</evidence>
<dbReference type="Proteomes" id="UP000682733">
    <property type="component" value="Unassembled WGS sequence"/>
</dbReference>
<dbReference type="PRINTS" id="PR00111">
    <property type="entry name" value="ABHYDROLASE"/>
</dbReference>
<dbReference type="InterPro" id="IPR029058">
    <property type="entry name" value="AB_hydrolase_fold"/>
</dbReference>
<evidence type="ECO:0000313" key="6">
    <source>
        <dbReference type="Proteomes" id="UP000663829"/>
    </source>
</evidence>
<dbReference type="Pfam" id="PF12146">
    <property type="entry name" value="Hydrolase_4"/>
    <property type="match status" value="1"/>
</dbReference>
<dbReference type="OrthoDB" id="2498029at2759"/>
<dbReference type="InterPro" id="IPR022742">
    <property type="entry name" value="Hydrolase_4"/>
</dbReference>
<dbReference type="InterPro" id="IPR051044">
    <property type="entry name" value="MAG_DAG_Lipase"/>
</dbReference>
<dbReference type="AlphaFoldDB" id="A0A813T7L3"/>
<gene>
    <name evidence="2" type="ORF">GPM918_LOCUS4012</name>
    <name evidence="3" type="ORF">OVA965_LOCUS6089</name>
    <name evidence="4" type="ORF">SRO942_LOCUS4012</name>
    <name evidence="5" type="ORF">TMI583_LOCUS6085</name>
</gene>
<organism evidence="2 6">
    <name type="scientific">Didymodactylos carnosus</name>
    <dbReference type="NCBI Taxonomy" id="1234261"/>
    <lineage>
        <taxon>Eukaryota</taxon>
        <taxon>Metazoa</taxon>
        <taxon>Spiralia</taxon>
        <taxon>Gnathifera</taxon>
        <taxon>Rotifera</taxon>
        <taxon>Eurotatoria</taxon>
        <taxon>Bdelloidea</taxon>
        <taxon>Philodinida</taxon>
        <taxon>Philodinidae</taxon>
        <taxon>Didymodactylos</taxon>
    </lineage>
</organism>
<proteinExistence type="predicted"/>
<dbReference type="SUPFAM" id="SSF53474">
    <property type="entry name" value="alpha/beta-Hydrolases"/>
    <property type="match status" value="1"/>
</dbReference>
<evidence type="ECO:0000313" key="5">
    <source>
        <dbReference type="EMBL" id="CAF3614396.1"/>
    </source>
</evidence>
<dbReference type="Proteomes" id="UP000663829">
    <property type="component" value="Unassembled WGS sequence"/>
</dbReference>
<comment type="caution">
    <text evidence="2">The sequence shown here is derived from an EMBL/GenBank/DDBJ whole genome shotgun (WGS) entry which is preliminary data.</text>
</comment>
<evidence type="ECO:0000313" key="2">
    <source>
        <dbReference type="EMBL" id="CAF0810692.1"/>
    </source>
</evidence>
<name>A0A813T7L3_9BILA</name>
<dbReference type="Proteomes" id="UP000677228">
    <property type="component" value="Unassembled WGS sequence"/>
</dbReference>
<dbReference type="EMBL" id="CAJNOQ010000520">
    <property type="protein sequence ID" value="CAF0810692.1"/>
    <property type="molecule type" value="Genomic_DNA"/>
</dbReference>
<dbReference type="Gene3D" id="3.40.50.1820">
    <property type="entry name" value="alpha/beta hydrolase"/>
    <property type="match status" value="1"/>
</dbReference>
<dbReference type="EMBL" id="CAJOBC010000520">
    <property type="protein sequence ID" value="CAF3596323.1"/>
    <property type="molecule type" value="Genomic_DNA"/>
</dbReference>
<dbReference type="EMBL" id="CAJOBA010001788">
    <property type="protein sequence ID" value="CAF3614396.1"/>
    <property type="molecule type" value="Genomic_DNA"/>
</dbReference>
<sequence length="269" mass="30577">MKQPPRCVIILIHGFAEHSQRYTHFAKFYNEHNYTVVSMDLRGHGISEGQRGFAPSIESLWQDLDLLISEIRQRYPLSPIVLYGHSMGGNLCLSYALNRNTSKTSVCPYAAMIVTGPWIRLTAQPMSPVSFLIRTLSRIHPTLNLPLKLDSTLVSRDKDVVEAYVNDPLVHGRATAALFASINDMALTMDKNGGEFFIPVLIQHGGADGLTSYVASRRFAERSKGDVLYKEWPDLYHEIHNEPEKDLIFQFTLNWIEEKLFPKKEQLDT</sequence>
<feature type="domain" description="Serine aminopeptidase S33" evidence="1">
    <location>
        <begin position="3"/>
        <end position="244"/>
    </location>
</feature>
<dbReference type="EMBL" id="CAJNOK010001788">
    <property type="protein sequence ID" value="CAF0829900.1"/>
    <property type="molecule type" value="Genomic_DNA"/>
</dbReference>